<organism evidence="1 2">
    <name type="scientific">Marasmius oreades</name>
    <name type="common">fairy-ring Marasmius</name>
    <dbReference type="NCBI Taxonomy" id="181124"/>
    <lineage>
        <taxon>Eukaryota</taxon>
        <taxon>Fungi</taxon>
        <taxon>Dikarya</taxon>
        <taxon>Basidiomycota</taxon>
        <taxon>Agaricomycotina</taxon>
        <taxon>Agaricomycetes</taxon>
        <taxon>Agaricomycetidae</taxon>
        <taxon>Agaricales</taxon>
        <taxon>Marasmiineae</taxon>
        <taxon>Marasmiaceae</taxon>
        <taxon>Marasmius</taxon>
    </lineage>
</organism>
<dbReference type="KEGG" id="more:E1B28_006650"/>
<name>A0A9P8A9M0_9AGAR</name>
<dbReference type="OrthoDB" id="2747778at2759"/>
<dbReference type="AlphaFoldDB" id="A0A9P8A9M0"/>
<dbReference type="Proteomes" id="UP001049176">
    <property type="component" value="Chromosome 3"/>
</dbReference>
<protein>
    <submittedName>
        <fullName evidence="1">Uncharacterized protein</fullName>
    </submittedName>
</protein>
<accession>A0A9P8A9M0</accession>
<evidence type="ECO:0000313" key="1">
    <source>
        <dbReference type="EMBL" id="KAG7095966.1"/>
    </source>
</evidence>
<comment type="caution">
    <text evidence="1">The sequence shown here is derived from an EMBL/GenBank/DDBJ whole genome shotgun (WGS) entry which is preliminary data.</text>
</comment>
<dbReference type="EMBL" id="CM032183">
    <property type="protein sequence ID" value="KAG7095966.1"/>
    <property type="molecule type" value="Genomic_DNA"/>
</dbReference>
<dbReference type="RefSeq" id="XP_043012436.1">
    <property type="nucleotide sequence ID" value="XM_043151341.1"/>
</dbReference>
<gene>
    <name evidence="1" type="ORF">E1B28_006650</name>
</gene>
<proteinExistence type="predicted"/>
<sequence length="221" mass="25734">MEREADEYHVRRGYLIDFDHALDLARVQSPGRSTLQFFAAALLLDPNDEDNEVFQSEKDDRESLFYSIVYLGLLHAQHSLSDDPVALEAKLNFNFESTLFEAKAGSLLYRAYSKIRWVNCGLQKFVEVLEPVFRSRYLETDTRRPMDQANIVNLDTRSWMDTTIRDIVQTMAPPEREFINNDHYPPATTPAMKRALYTYENQDTENRLGFDGHLDKLAEER</sequence>
<evidence type="ECO:0000313" key="2">
    <source>
        <dbReference type="Proteomes" id="UP001049176"/>
    </source>
</evidence>
<dbReference type="GeneID" id="66075726"/>
<keyword evidence="2" id="KW-1185">Reference proteome</keyword>
<reference evidence="1" key="1">
    <citation type="journal article" date="2021" name="Genome Biol. Evol.">
        <title>The assembled and annotated genome of the fairy-ring fungus Marasmius oreades.</title>
        <authorList>
            <person name="Hiltunen M."/>
            <person name="Ament-Velasquez S.L."/>
            <person name="Johannesson H."/>
        </authorList>
    </citation>
    <scope>NUCLEOTIDE SEQUENCE</scope>
    <source>
        <strain evidence="1">03SP1</strain>
    </source>
</reference>